<dbReference type="Pfam" id="PF06013">
    <property type="entry name" value="WXG100"/>
    <property type="match status" value="1"/>
</dbReference>
<organism evidence="2 3">
    <name type="scientific">Actinocatenispora comari</name>
    <dbReference type="NCBI Taxonomy" id="2807577"/>
    <lineage>
        <taxon>Bacteria</taxon>
        <taxon>Bacillati</taxon>
        <taxon>Actinomycetota</taxon>
        <taxon>Actinomycetes</taxon>
        <taxon>Micromonosporales</taxon>
        <taxon>Micromonosporaceae</taxon>
        <taxon>Actinocatenispora</taxon>
    </lineage>
</organism>
<feature type="region of interest" description="Disordered" evidence="1">
    <location>
        <begin position="402"/>
        <end position="454"/>
    </location>
</feature>
<comment type="caution">
    <text evidence="2">The sequence shown here is derived from an EMBL/GenBank/DDBJ whole genome shotgun (WGS) entry which is preliminary data.</text>
</comment>
<gene>
    <name evidence="2" type="ORF">NUM_08880</name>
</gene>
<name>A0A8J4A610_9ACTN</name>
<evidence type="ECO:0000256" key="1">
    <source>
        <dbReference type="SAM" id="MobiDB-lite"/>
    </source>
</evidence>
<dbReference type="Proteomes" id="UP000614996">
    <property type="component" value="Unassembled WGS sequence"/>
</dbReference>
<dbReference type="InterPro" id="IPR036689">
    <property type="entry name" value="ESAT-6-like_sf"/>
</dbReference>
<reference evidence="3" key="1">
    <citation type="journal article" date="2021" name="Int. J. Syst. Evol. Microbiol.">
        <title>Actinocatenispora comari sp. nov., an endophytic actinomycete isolated from aerial parts of Comarum salesowianum.</title>
        <authorList>
            <person name="Oyunbileg N."/>
            <person name="Iizaka Y."/>
            <person name="Hamada M."/>
            <person name="Davaapurev B.O."/>
            <person name="Fukumoto A."/>
            <person name="Tsetseg B."/>
            <person name="Kato F."/>
            <person name="Tamura T."/>
            <person name="Batkhuu J."/>
            <person name="Anzai Y."/>
        </authorList>
    </citation>
    <scope>NUCLEOTIDE SEQUENCE [LARGE SCALE GENOMIC DNA]</scope>
    <source>
        <strain evidence="3">NUM-2625</strain>
    </source>
</reference>
<feature type="compositionally biased region" description="Gly residues" evidence="1">
    <location>
        <begin position="324"/>
        <end position="335"/>
    </location>
</feature>
<feature type="region of interest" description="Disordered" evidence="1">
    <location>
        <begin position="234"/>
        <end position="268"/>
    </location>
</feature>
<dbReference type="EMBL" id="BOPO01000007">
    <property type="protein sequence ID" value="GIL25634.1"/>
    <property type="molecule type" value="Genomic_DNA"/>
</dbReference>
<feature type="region of interest" description="Disordered" evidence="1">
    <location>
        <begin position="296"/>
        <end position="338"/>
    </location>
</feature>
<sequence length="454" mass="47074">MEAAATDGGAGPTGEYLPWERPIRQITLAARADVLDDMAHPWKKYMEALDDCRTQLGDIWDKVLDKNWKGDAAEACHRYWATLQQEISGFRENYDVMADKLTSTGVAIREATHTIPIPVFTGNSLPGENGTGGDGANVDGNMLYDDYQNYRGGYADYAFLNKALEEHVNPSGERTYSKASGYSTQRNDDKNYSAHDEAVRNAAIEDWYNKNQQTASKAHDKLATDYTVLIQDLPKPYGKFHDPTGSDGDGKHTGDGQHPGGGGDGSDLSYGAGSFGAVGGAGLGASAVHATLPATRHVAMPSPPSSVTDGIRLAGDGDPSSAGSVGGSSLSGGNGSRLPISWSTAGGSGGAGGFGAVGTGGGFGGSSVPATAVPEDGWWNRPSAGPVGPAAPTPTAKLAAARPGATGASGSNGVGMMPHGGNGTSRQRDERQTWLTEDDEDIFRAKPATPGLIE</sequence>
<evidence type="ECO:0000313" key="2">
    <source>
        <dbReference type="EMBL" id="GIL25634.1"/>
    </source>
</evidence>
<feature type="compositionally biased region" description="Polar residues" evidence="1">
    <location>
        <begin position="172"/>
        <end position="185"/>
    </location>
</feature>
<protein>
    <recommendedName>
        <fullName evidence="4">PPE family protein</fullName>
    </recommendedName>
</protein>
<feature type="compositionally biased region" description="Gly residues" evidence="1">
    <location>
        <begin position="410"/>
        <end position="423"/>
    </location>
</feature>
<proteinExistence type="predicted"/>
<evidence type="ECO:0008006" key="4">
    <source>
        <dbReference type="Google" id="ProtNLM"/>
    </source>
</evidence>
<dbReference type="SUPFAM" id="SSF140453">
    <property type="entry name" value="EsxAB dimer-like"/>
    <property type="match status" value="1"/>
</dbReference>
<keyword evidence="3" id="KW-1185">Reference proteome</keyword>
<dbReference type="InterPro" id="IPR010310">
    <property type="entry name" value="T7SS_ESAT-6-like"/>
</dbReference>
<dbReference type="Gene3D" id="1.10.287.1060">
    <property type="entry name" value="ESAT-6-like"/>
    <property type="match status" value="1"/>
</dbReference>
<dbReference type="RefSeq" id="WP_207123232.1">
    <property type="nucleotide sequence ID" value="NZ_BOPO01000007.1"/>
</dbReference>
<evidence type="ECO:0000313" key="3">
    <source>
        <dbReference type="Proteomes" id="UP000614996"/>
    </source>
</evidence>
<dbReference type="AlphaFoldDB" id="A0A8J4A610"/>
<feature type="compositionally biased region" description="Basic and acidic residues" evidence="1">
    <location>
        <begin position="239"/>
        <end position="255"/>
    </location>
</feature>
<feature type="region of interest" description="Disordered" evidence="1">
    <location>
        <begin position="170"/>
        <end position="191"/>
    </location>
</feature>
<accession>A0A8J4A610</accession>